<feature type="compositionally biased region" description="Basic and acidic residues" evidence="2">
    <location>
        <begin position="1"/>
        <end position="15"/>
    </location>
</feature>
<dbReference type="GO" id="GO:0008239">
    <property type="term" value="F:dipeptidyl-peptidase activity"/>
    <property type="evidence" value="ECO:0007669"/>
    <property type="project" value="InterPro"/>
</dbReference>
<gene>
    <name evidence="4" type="ORF">CP968_01425</name>
</gene>
<protein>
    <submittedName>
        <fullName evidence="4">CocE/NonD family hydrolase</fullName>
    </submittedName>
</protein>
<dbReference type="Pfam" id="PF08530">
    <property type="entry name" value="PepX_C"/>
    <property type="match status" value="1"/>
</dbReference>
<name>A0A5P2UFC1_9ACTN</name>
<dbReference type="NCBIfam" id="TIGR00976">
    <property type="entry name" value="CocE_NonD"/>
    <property type="match status" value="2"/>
</dbReference>
<dbReference type="Pfam" id="PF02129">
    <property type="entry name" value="Peptidase_S15"/>
    <property type="match status" value="1"/>
</dbReference>
<dbReference type="KEGG" id="ssub:CP968_01425"/>
<feature type="region of interest" description="Disordered" evidence="2">
    <location>
        <begin position="1"/>
        <end position="21"/>
    </location>
</feature>
<dbReference type="InterPro" id="IPR008979">
    <property type="entry name" value="Galactose-bd-like_sf"/>
</dbReference>
<evidence type="ECO:0000313" key="4">
    <source>
        <dbReference type="EMBL" id="QEU77139.1"/>
    </source>
</evidence>
<evidence type="ECO:0000256" key="2">
    <source>
        <dbReference type="SAM" id="MobiDB-lite"/>
    </source>
</evidence>
<evidence type="ECO:0000313" key="5">
    <source>
        <dbReference type="Proteomes" id="UP000326831"/>
    </source>
</evidence>
<organism evidence="4 5">
    <name type="scientific">Streptomyces subrutilus</name>
    <dbReference type="NCBI Taxonomy" id="36818"/>
    <lineage>
        <taxon>Bacteria</taxon>
        <taxon>Bacillati</taxon>
        <taxon>Actinomycetota</taxon>
        <taxon>Actinomycetes</taxon>
        <taxon>Kitasatosporales</taxon>
        <taxon>Streptomycetaceae</taxon>
        <taxon>Streptomyces</taxon>
    </lineage>
</organism>
<dbReference type="PANTHER" id="PTHR43056">
    <property type="entry name" value="PEPTIDASE S9 PROLYL OLIGOPEPTIDASE"/>
    <property type="match status" value="1"/>
</dbReference>
<dbReference type="SUPFAM" id="SSF49785">
    <property type="entry name" value="Galactose-binding domain-like"/>
    <property type="match status" value="1"/>
</dbReference>
<dbReference type="InterPro" id="IPR000383">
    <property type="entry name" value="Xaa-Pro-like_dom"/>
</dbReference>
<dbReference type="OrthoDB" id="5240615at2"/>
<reference evidence="4 5" key="1">
    <citation type="submission" date="2017-09" db="EMBL/GenBank/DDBJ databases">
        <authorList>
            <person name="Lee N."/>
            <person name="Cho B.-K."/>
        </authorList>
    </citation>
    <scope>NUCLEOTIDE SEQUENCE [LARGE SCALE GENOMIC DNA]</scope>
    <source>
        <strain evidence="4 5">ATCC 27467</strain>
    </source>
</reference>
<evidence type="ECO:0000259" key="3">
    <source>
        <dbReference type="SMART" id="SM00939"/>
    </source>
</evidence>
<dbReference type="SUPFAM" id="SSF53474">
    <property type="entry name" value="alpha/beta-Hydrolases"/>
    <property type="match status" value="1"/>
</dbReference>
<dbReference type="Gene3D" id="3.40.50.1820">
    <property type="entry name" value="alpha/beta hydrolase"/>
    <property type="match status" value="1"/>
</dbReference>
<dbReference type="AlphaFoldDB" id="A0A5P2UFC1"/>
<dbReference type="Gene3D" id="2.60.120.260">
    <property type="entry name" value="Galactose-binding domain-like"/>
    <property type="match status" value="1"/>
</dbReference>
<dbReference type="PANTHER" id="PTHR43056:SF10">
    <property type="entry name" value="COCE_NOND FAMILY, PUTATIVE (AFU_ORTHOLOGUE AFUA_7G00600)-RELATED"/>
    <property type="match status" value="1"/>
</dbReference>
<evidence type="ECO:0000256" key="1">
    <source>
        <dbReference type="ARBA" id="ARBA00022801"/>
    </source>
</evidence>
<dbReference type="InterPro" id="IPR005674">
    <property type="entry name" value="CocE/Ser_esterase"/>
</dbReference>
<dbReference type="InterPro" id="IPR050585">
    <property type="entry name" value="Xaa-Pro_dipeptidyl-ppase/CocE"/>
</dbReference>
<keyword evidence="5" id="KW-1185">Reference proteome</keyword>
<accession>A0A5P2UFC1</accession>
<dbReference type="Gene3D" id="1.10.3020.20">
    <property type="match status" value="1"/>
</dbReference>
<dbReference type="Proteomes" id="UP000326831">
    <property type="component" value="Chromosome"/>
</dbReference>
<proteinExistence type="predicted"/>
<feature type="domain" description="Xaa-Pro dipeptidyl-peptidase C-terminal" evidence="3">
    <location>
        <begin position="325"/>
        <end position="559"/>
    </location>
</feature>
<dbReference type="InterPro" id="IPR013736">
    <property type="entry name" value="Xaa-Pro_dipept_C"/>
</dbReference>
<keyword evidence="1 4" id="KW-0378">Hydrolase</keyword>
<dbReference type="SMART" id="SM00939">
    <property type="entry name" value="PepX_C"/>
    <property type="match status" value="1"/>
</dbReference>
<dbReference type="EMBL" id="CP023701">
    <property type="protein sequence ID" value="QEU77139.1"/>
    <property type="molecule type" value="Genomic_DNA"/>
</dbReference>
<sequence length="567" mass="63188">MSSSRDDEAGHDKPWSRPGRGRYALGRLSGMLRPDISVYRPEPGRVRVENDCPVVTRDGTVLRVNVYRPPDDTPVPVILFAHPYGKDDLPEFTASGRPKLSFRYRAMRQTGPLVFSSLTTWEGPDPVWWVGRGYAVVNCDVRGAGTSDGVGSLLSAQEGEDVHDLIEWAGAQPWSSGAVGMLGVSYLALTQWRAASTRPPSLRAIAPWEGFTDAYRGLLRPGGVEEDGFLRLWDLGLKKVRQTYSFRRESARRPVVDAWYRSLDPDLSAIEVPALVCGSFSDNNLHSRGSFAGFERIASVERHLYTHRGGKWAVFYDQEARAAQLRFFERHLKGRDVPRLPRVRLEVRDRADHVVEVRHEESWPLARTRWTPGYLTAGGLAVDPPTAPGSLSFDVRRQGARFGWTVTEDTELTGPMALRLYVELHDADDLDLVVGVEKWSGGRFVPFEGSYGYGRDRVATGWQNLALRALDADLSRPFEPVPACLVREPVPAGEVVPVDIALGASSTLFRSGEQLRLVVAGRWLSPRNPLTGQFPASYRTRARGRCTLHWGPHRPARLLLPVIPART</sequence>
<dbReference type="InterPro" id="IPR029058">
    <property type="entry name" value="AB_hydrolase_fold"/>
</dbReference>